<evidence type="ECO:0000313" key="4">
    <source>
        <dbReference type="Proteomes" id="UP000054166"/>
    </source>
</evidence>
<feature type="compositionally biased region" description="Polar residues" evidence="2">
    <location>
        <begin position="420"/>
        <end position="433"/>
    </location>
</feature>
<dbReference type="OrthoDB" id="2505754at2759"/>
<feature type="coiled-coil region" evidence="1">
    <location>
        <begin position="250"/>
        <end position="284"/>
    </location>
</feature>
<feature type="region of interest" description="Disordered" evidence="2">
    <location>
        <begin position="303"/>
        <end position="326"/>
    </location>
</feature>
<name>A0A0C3ALC0_PILCF</name>
<dbReference type="Proteomes" id="UP000054166">
    <property type="component" value="Unassembled WGS sequence"/>
</dbReference>
<evidence type="ECO:0000256" key="1">
    <source>
        <dbReference type="SAM" id="Coils"/>
    </source>
</evidence>
<dbReference type="STRING" id="765440.A0A0C3ALC0"/>
<gene>
    <name evidence="3" type="ORF">PILCRDRAFT_698782</name>
</gene>
<keyword evidence="1" id="KW-0175">Coiled coil</keyword>
<accession>A0A0C3ALC0</accession>
<feature type="region of interest" description="Disordered" evidence="2">
    <location>
        <begin position="207"/>
        <end position="227"/>
    </location>
</feature>
<organism evidence="3 4">
    <name type="scientific">Piloderma croceum (strain F 1598)</name>
    <dbReference type="NCBI Taxonomy" id="765440"/>
    <lineage>
        <taxon>Eukaryota</taxon>
        <taxon>Fungi</taxon>
        <taxon>Dikarya</taxon>
        <taxon>Basidiomycota</taxon>
        <taxon>Agaricomycotina</taxon>
        <taxon>Agaricomycetes</taxon>
        <taxon>Agaricomycetidae</taxon>
        <taxon>Atheliales</taxon>
        <taxon>Atheliaceae</taxon>
        <taxon>Piloderma</taxon>
    </lineage>
</organism>
<sequence length="467" mass="50719">MSIHEHSPQDIVQPNRPCSIDLSLELERQLDDESLPPTPAPAGRPQSMDQHVLASIVRQLRVTVDEVTKERDELRQQVTKLESDKTGAEDMLSQVSARCAQMEEELEGTKMKMREDEHSITMLRTKVEESRRGLMRLQTENRRMSQASNMSVDTSRTGLTAFTTPLSSKRASFTPLTGASRPNAHKRISSISDSGFLLSSLNGSDNNFTQGDSAPESGSHPPVSSKRFSSIFARASSPESVDLPPKDPPAEELDAIRREMKAVKAELEETRHELLEANEAREASETCVKALREFIAETQSSVTESESVKLPPMPTMTTGQEVDTTKPVTGWGAFRMWKMESNASDTTPQAGNSKMWKVDTTVKAAPSSSIGSGSSSSLNRTTPIAAPFTTKIGGFFTSRASFSSTTSPDHPVSKPLPRQPSYNGSDTSSTQESVGPISPASDVSGVPVMTLHESVATAESILPIPKS</sequence>
<evidence type="ECO:0000256" key="2">
    <source>
        <dbReference type="SAM" id="MobiDB-lite"/>
    </source>
</evidence>
<reference evidence="4" key="2">
    <citation type="submission" date="2015-01" db="EMBL/GenBank/DDBJ databases">
        <title>Evolutionary Origins and Diversification of the Mycorrhizal Mutualists.</title>
        <authorList>
            <consortium name="DOE Joint Genome Institute"/>
            <consortium name="Mycorrhizal Genomics Consortium"/>
            <person name="Kohler A."/>
            <person name="Kuo A."/>
            <person name="Nagy L.G."/>
            <person name="Floudas D."/>
            <person name="Copeland A."/>
            <person name="Barry K.W."/>
            <person name="Cichocki N."/>
            <person name="Veneault-Fourrey C."/>
            <person name="LaButti K."/>
            <person name="Lindquist E.A."/>
            <person name="Lipzen A."/>
            <person name="Lundell T."/>
            <person name="Morin E."/>
            <person name="Murat C."/>
            <person name="Riley R."/>
            <person name="Ohm R."/>
            <person name="Sun H."/>
            <person name="Tunlid A."/>
            <person name="Henrissat B."/>
            <person name="Grigoriev I.V."/>
            <person name="Hibbett D.S."/>
            <person name="Martin F."/>
        </authorList>
    </citation>
    <scope>NUCLEOTIDE SEQUENCE [LARGE SCALE GENOMIC DNA]</scope>
    <source>
        <strain evidence="4">F 1598</strain>
    </source>
</reference>
<dbReference type="HOGENOM" id="CLU_031061_0_0_1"/>
<feature type="coiled-coil region" evidence="1">
    <location>
        <begin position="57"/>
        <end position="119"/>
    </location>
</feature>
<keyword evidence="4" id="KW-1185">Reference proteome</keyword>
<protein>
    <submittedName>
        <fullName evidence="3">Uncharacterized protein</fullName>
    </submittedName>
</protein>
<reference evidence="3 4" key="1">
    <citation type="submission" date="2014-04" db="EMBL/GenBank/DDBJ databases">
        <authorList>
            <consortium name="DOE Joint Genome Institute"/>
            <person name="Kuo A."/>
            <person name="Tarkka M."/>
            <person name="Buscot F."/>
            <person name="Kohler A."/>
            <person name="Nagy L.G."/>
            <person name="Floudas D."/>
            <person name="Copeland A."/>
            <person name="Barry K.W."/>
            <person name="Cichocki N."/>
            <person name="Veneault-Fourrey C."/>
            <person name="LaButti K."/>
            <person name="Lindquist E.A."/>
            <person name="Lipzen A."/>
            <person name="Lundell T."/>
            <person name="Morin E."/>
            <person name="Murat C."/>
            <person name="Sun H."/>
            <person name="Tunlid A."/>
            <person name="Henrissat B."/>
            <person name="Grigoriev I.V."/>
            <person name="Hibbett D.S."/>
            <person name="Martin F."/>
            <person name="Nordberg H.P."/>
            <person name="Cantor M.N."/>
            <person name="Hua S.X."/>
        </authorList>
    </citation>
    <scope>NUCLEOTIDE SEQUENCE [LARGE SCALE GENOMIC DNA]</scope>
    <source>
        <strain evidence="3 4">F 1598</strain>
    </source>
</reference>
<dbReference type="AlphaFoldDB" id="A0A0C3ALC0"/>
<dbReference type="InParanoid" id="A0A0C3ALC0"/>
<proteinExistence type="predicted"/>
<dbReference type="EMBL" id="KN833057">
    <property type="protein sequence ID" value="KIM74678.1"/>
    <property type="molecule type" value="Genomic_DNA"/>
</dbReference>
<evidence type="ECO:0000313" key="3">
    <source>
        <dbReference type="EMBL" id="KIM74678.1"/>
    </source>
</evidence>
<feature type="region of interest" description="Disordered" evidence="2">
    <location>
        <begin position="401"/>
        <end position="445"/>
    </location>
</feature>